<evidence type="ECO:0000313" key="2">
    <source>
        <dbReference type="Proteomes" id="UP000241071"/>
    </source>
</evidence>
<sequence>MFSRRVPTTSKNLSFNAGLQNITFNTLCTSYPFIPESLLDNNFIHQNKNNVELEPNDLVKILSELYVNINH</sequence>
<dbReference type="EMBL" id="KC008572">
    <property type="protein sequence ID" value="AGF85347.1"/>
    <property type="molecule type" value="Genomic_DNA"/>
</dbReference>
<dbReference type="Proteomes" id="UP000241071">
    <property type="component" value="Segment"/>
</dbReference>
<evidence type="ECO:0000313" key="1">
    <source>
        <dbReference type="EMBL" id="AGF85347.1"/>
    </source>
</evidence>
<protein>
    <submittedName>
        <fullName evidence="1">Uncharacterized protein</fullName>
    </submittedName>
</protein>
<reference evidence="1 2" key="1">
    <citation type="submission" date="2012-10" db="EMBL/GenBank/DDBJ databases">
        <title>Complete genome sequence of Moumouvirus goulette.</title>
        <authorList>
            <person name="Fournous G."/>
            <person name="Bougalmi M."/>
            <person name="Colson P."/>
        </authorList>
    </citation>
    <scope>NUCLEOTIDE SEQUENCE [LARGE SCALE GENOMIC DNA]</scope>
</reference>
<proteinExistence type="predicted"/>
<keyword evidence="2" id="KW-1185">Reference proteome</keyword>
<gene>
    <name evidence="1" type="ORF">glt_00538</name>
</gene>
<organism evidence="1 2">
    <name type="scientific">Moumouvirus goulette</name>
    <dbReference type="NCBI Taxonomy" id="1247379"/>
    <lineage>
        <taxon>Viruses</taxon>
        <taxon>Varidnaviria</taxon>
        <taxon>Bamfordvirae</taxon>
        <taxon>Nucleocytoviricota</taxon>
        <taxon>Megaviricetes</taxon>
        <taxon>Imitervirales</taxon>
        <taxon>Mimiviridae</taxon>
        <taxon>Megamimivirinae</taxon>
        <taxon>Moumouvirus</taxon>
        <taxon>Moumouvirus goulettemassiliense</taxon>
    </lineage>
</organism>
<name>M1PX66_9VIRU</name>
<accession>M1PX66</accession>